<name>A0A7K0C101_9ACTN</name>
<comment type="similarity">
    <text evidence="2 10">Belongs to the gluconokinase GntK/GntV family.</text>
</comment>
<evidence type="ECO:0000313" key="12">
    <source>
        <dbReference type="Proteomes" id="UP000487268"/>
    </source>
</evidence>
<evidence type="ECO:0000313" key="11">
    <source>
        <dbReference type="EMBL" id="MQY06752.1"/>
    </source>
</evidence>
<organism evidence="11 12">
    <name type="scientific">Actinomadura macrotermitis</name>
    <dbReference type="NCBI Taxonomy" id="2585200"/>
    <lineage>
        <taxon>Bacteria</taxon>
        <taxon>Bacillati</taxon>
        <taxon>Actinomycetota</taxon>
        <taxon>Actinomycetes</taxon>
        <taxon>Streptosporangiales</taxon>
        <taxon>Thermomonosporaceae</taxon>
        <taxon>Actinomadura</taxon>
    </lineage>
</organism>
<dbReference type="OrthoDB" id="9795716at2"/>
<dbReference type="EC" id="2.7.1.12" evidence="3 10"/>
<evidence type="ECO:0000256" key="9">
    <source>
        <dbReference type="ARBA" id="ARBA00048090"/>
    </source>
</evidence>
<reference evidence="11 12" key="1">
    <citation type="submission" date="2019-10" db="EMBL/GenBank/DDBJ databases">
        <title>Actinomadura rubteroloni sp. nov. and Actinomadura macrotermitis sp. nov., isolated from the gut of fungus growing-termite Macrotermes natalensis.</title>
        <authorList>
            <person name="Benndorf R."/>
            <person name="Martin K."/>
            <person name="Kuefner M."/>
            <person name="De Beer W."/>
            <person name="Kaster A.-K."/>
            <person name="Vollmers J."/>
            <person name="Poulsen M."/>
            <person name="Beemelmanns C."/>
        </authorList>
    </citation>
    <scope>NUCLEOTIDE SEQUENCE [LARGE SCALE GENOMIC DNA]</scope>
    <source>
        <strain evidence="11 12">RB68</strain>
    </source>
</reference>
<evidence type="ECO:0000256" key="2">
    <source>
        <dbReference type="ARBA" id="ARBA00008420"/>
    </source>
</evidence>
<evidence type="ECO:0000256" key="7">
    <source>
        <dbReference type="ARBA" id="ARBA00022840"/>
    </source>
</evidence>
<dbReference type="FunFam" id="3.40.50.300:FF:000522">
    <property type="entry name" value="Gluconokinase"/>
    <property type="match status" value="1"/>
</dbReference>
<dbReference type="Proteomes" id="UP000487268">
    <property type="component" value="Unassembled WGS sequence"/>
</dbReference>
<dbReference type="PANTHER" id="PTHR43442:SF3">
    <property type="entry name" value="GLUCONOKINASE-RELATED"/>
    <property type="match status" value="1"/>
</dbReference>
<dbReference type="InterPro" id="IPR006001">
    <property type="entry name" value="Therm_gnt_kin"/>
</dbReference>
<keyword evidence="6 10" id="KW-0418">Kinase</keyword>
<evidence type="ECO:0000256" key="1">
    <source>
        <dbReference type="ARBA" id="ARBA00004761"/>
    </source>
</evidence>
<comment type="caution">
    <text evidence="11">The sequence shown here is derived from an EMBL/GenBank/DDBJ whole genome shotgun (WGS) entry which is preliminary data.</text>
</comment>
<dbReference type="Gene3D" id="3.40.50.300">
    <property type="entry name" value="P-loop containing nucleotide triphosphate hydrolases"/>
    <property type="match status" value="1"/>
</dbReference>
<keyword evidence="12" id="KW-1185">Reference proteome</keyword>
<dbReference type="NCBIfam" id="TIGR01313">
    <property type="entry name" value="therm_gnt_kin"/>
    <property type="match status" value="1"/>
</dbReference>
<evidence type="ECO:0000256" key="10">
    <source>
        <dbReference type="RuleBase" id="RU363066"/>
    </source>
</evidence>
<evidence type="ECO:0000256" key="6">
    <source>
        <dbReference type="ARBA" id="ARBA00022777"/>
    </source>
</evidence>
<dbReference type="EMBL" id="WEGH01000003">
    <property type="protein sequence ID" value="MQY06752.1"/>
    <property type="molecule type" value="Genomic_DNA"/>
</dbReference>
<dbReference type="GO" id="GO:0005524">
    <property type="term" value="F:ATP binding"/>
    <property type="evidence" value="ECO:0007669"/>
    <property type="project" value="UniProtKB-KW"/>
</dbReference>
<evidence type="ECO:0000256" key="4">
    <source>
        <dbReference type="ARBA" id="ARBA00022679"/>
    </source>
</evidence>
<dbReference type="Pfam" id="PF01202">
    <property type="entry name" value="SKI"/>
    <property type="match status" value="1"/>
</dbReference>
<dbReference type="GO" id="GO:0046316">
    <property type="term" value="F:gluconokinase activity"/>
    <property type="evidence" value="ECO:0007669"/>
    <property type="project" value="UniProtKB-EC"/>
</dbReference>
<keyword evidence="4 10" id="KW-0808">Transferase</keyword>
<comment type="catalytic activity">
    <reaction evidence="9 10">
        <text>D-gluconate + ATP = 6-phospho-D-gluconate + ADP + H(+)</text>
        <dbReference type="Rhea" id="RHEA:19433"/>
        <dbReference type="ChEBI" id="CHEBI:15378"/>
        <dbReference type="ChEBI" id="CHEBI:18391"/>
        <dbReference type="ChEBI" id="CHEBI:30616"/>
        <dbReference type="ChEBI" id="CHEBI:58759"/>
        <dbReference type="ChEBI" id="CHEBI:456216"/>
        <dbReference type="EC" id="2.7.1.12"/>
    </reaction>
</comment>
<keyword evidence="8" id="KW-0311">Gluconate utilization</keyword>
<protein>
    <recommendedName>
        <fullName evidence="3 10">Gluconokinase</fullName>
        <ecNumber evidence="3 10">2.7.1.12</ecNumber>
    </recommendedName>
</protein>
<dbReference type="GO" id="GO:0005737">
    <property type="term" value="C:cytoplasm"/>
    <property type="evidence" value="ECO:0007669"/>
    <property type="project" value="TreeGrafter"/>
</dbReference>
<dbReference type="InterPro" id="IPR031322">
    <property type="entry name" value="Shikimate/glucono_kinase"/>
</dbReference>
<dbReference type="RefSeq" id="WP_153536195.1">
    <property type="nucleotide sequence ID" value="NZ_WEGH01000003.1"/>
</dbReference>
<evidence type="ECO:0000256" key="3">
    <source>
        <dbReference type="ARBA" id="ARBA00012054"/>
    </source>
</evidence>
<dbReference type="CDD" id="cd02021">
    <property type="entry name" value="GntK"/>
    <property type="match status" value="1"/>
</dbReference>
<proteinExistence type="inferred from homology"/>
<dbReference type="SUPFAM" id="SSF52540">
    <property type="entry name" value="P-loop containing nucleoside triphosphate hydrolases"/>
    <property type="match status" value="1"/>
</dbReference>
<evidence type="ECO:0000256" key="8">
    <source>
        <dbReference type="ARBA" id="ARBA00023064"/>
    </source>
</evidence>
<dbReference type="PANTHER" id="PTHR43442">
    <property type="entry name" value="GLUCONOKINASE-RELATED"/>
    <property type="match status" value="1"/>
</dbReference>
<keyword evidence="7 10" id="KW-0067">ATP-binding</keyword>
<dbReference type="GO" id="GO:0019521">
    <property type="term" value="P:D-gluconate metabolic process"/>
    <property type="evidence" value="ECO:0007669"/>
    <property type="project" value="UniProtKB-KW"/>
</dbReference>
<dbReference type="AlphaFoldDB" id="A0A7K0C101"/>
<keyword evidence="5 10" id="KW-0547">Nucleotide-binding</keyword>
<gene>
    <name evidence="11" type="ORF">ACRB68_48480</name>
</gene>
<sequence>MADEATVVLVMGVSGSGKTTVGRLLAERLGWAYAEADEFHSPENIAKMREGVPLTDADRAPWLRAIAEWIADRTSPGVVSCSALKRSYRDMMRGVRLVYLDGDRELIATRIKARTGHFFRPEMLDSQFADLQPPAPDEHALYIPVSDSPERIVDEIVDRLGLVPDQR</sequence>
<comment type="pathway">
    <text evidence="1">Carbohydrate acid metabolism.</text>
</comment>
<accession>A0A7K0C101</accession>
<dbReference type="PRINTS" id="PR01100">
    <property type="entry name" value="SHIKIMTKNASE"/>
</dbReference>
<dbReference type="InterPro" id="IPR027417">
    <property type="entry name" value="P-loop_NTPase"/>
</dbReference>
<evidence type="ECO:0000256" key="5">
    <source>
        <dbReference type="ARBA" id="ARBA00022741"/>
    </source>
</evidence>